<organism evidence="4 5">
    <name type="scientific">Schaalia radingae</name>
    <dbReference type="NCBI Taxonomy" id="131110"/>
    <lineage>
        <taxon>Bacteria</taxon>
        <taxon>Bacillati</taxon>
        <taxon>Actinomycetota</taxon>
        <taxon>Actinomycetes</taxon>
        <taxon>Actinomycetales</taxon>
        <taxon>Actinomycetaceae</taxon>
        <taxon>Schaalia</taxon>
    </lineage>
</organism>
<sequence>MSPEAIEFHYAARSDIGLVRKNNQDSAYAGPNLLVLADGMGGPAGGDIASSVAIAHLAHLDSESYPADSIAKLLHDSLVDAHDELCERSETDPELKGLGTTCIAIMRAGSKLAMVHIGDSRAYVMRGHTLTQVTTDHSFVQYLVDSGQITPDEAEQHPQRNVVLKILGDSQASVVPDETMRQAVVGDRWLLCSDGLSGVVSGDTIGSVLTEYEDPGECAEKLIDLALRAGGPDNVTCVIADIVPAGTTNQTAPEIVGAAATDRQAPTRGGDGAAARAAALARSTSTHSLSDPDEDAAEPERPRMRWWTIAVGVLAVAAVVLAGFLGYRWSQQQYYAIGEDGAVAIYQGIPQTLGPWAFSHRVEVTSISLASLDNVDRERLQEPVTRSSREEIDAYIAQLAPVSAQGPDGTDAQSGGDRPQSSRSSQSGSQPQPQSLRHSDSSDVEAL</sequence>
<dbReference type="SMART" id="SM00332">
    <property type="entry name" value="PP2Cc"/>
    <property type="match status" value="1"/>
</dbReference>
<evidence type="ECO:0000256" key="2">
    <source>
        <dbReference type="SAM" id="Phobius"/>
    </source>
</evidence>
<keyword evidence="5" id="KW-1185">Reference proteome</keyword>
<accession>A0ABY0V4R3</accession>
<evidence type="ECO:0000256" key="1">
    <source>
        <dbReference type="SAM" id="MobiDB-lite"/>
    </source>
</evidence>
<dbReference type="InterPro" id="IPR001932">
    <property type="entry name" value="PPM-type_phosphatase-like_dom"/>
</dbReference>
<reference evidence="4 5" key="1">
    <citation type="submission" date="2016-10" db="EMBL/GenBank/DDBJ databases">
        <authorList>
            <person name="Varghese N."/>
            <person name="Submissions S."/>
        </authorList>
    </citation>
    <scope>NUCLEOTIDE SEQUENCE [LARGE SCALE GENOMIC DNA]</scope>
    <source>
        <strain evidence="4 5">DSM 9169</strain>
    </source>
</reference>
<dbReference type="RefSeq" id="WP_092649034.1">
    <property type="nucleotide sequence ID" value="NZ_LT629792.1"/>
</dbReference>
<dbReference type="SUPFAM" id="SSF81606">
    <property type="entry name" value="PP2C-like"/>
    <property type="match status" value="1"/>
</dbReference>
<dbReference type="PROSITE" id="PS51746">
    <property type="entry name" value="PPM_2"/>
    <property type="match status" value="1"/>
</dbReference>
<keyword evidence="2" id="KW-0472">Membrane</keyword>
<feature type="domain" description="PPM-type phosphatase" evidence="3">
    <location>
        <begin position="9"/>
        <end position="242"/>
    </location>
</feature>
<gene>
    <name evidence="4" type="ORF">SAMN04489714_0093</name>
</gene>
<name>A0ABY0V4R3_9ACTO</name>
<dbReference type="CDD" id="cd00143">
    <property type="entry name" value="PP2Cc"/>
    <property type="match status" value="1"/>
</dbReference>
<dbReference type="Pfam" id="PF13672">
    <property type="entry name" value="PP2C_2"/>
    <property type="match status" value="1"/>
</dbReference>
<dbReference type="SMART" id="SM00331">
    <property type="entry name" value="PP2C_SIG"/>
    <property type="match status" value="1"/>
</dbReference>
<proteinExistence type="predicted"/>
<feature type="transmembrane region" description="Helical" evidence="2">
    <location>
        <begin position="306"/>
        <end position="327"/>
    </location>
</feature>
<evidence type="ECO:0000259" key="3">
    <source>
        <dbReference type="PROSITE" id="PS51746"/>
    </source>
</evidence>
<feature type="region of interest" description="Disordered" evidence="1">
    <location>
        <begin position="398"/>
        <end position="447"/>
    </location>
</feature>
<keyword evidence="2" id="KW-0812">Transmembrane</keyword>
<dbReference type="Gene3D" id="3.60.40.10">
    <property type="entry name" value="PPM-type phosphatase domain"/>
    <property type="match status" value="1"/>
</dbReference>
<feature type="compositionally biased region" description="Low complexity" evidence="1">
    <location>
        <begin position="413"/>
        <end position="435"/>
    </location>
</feature>
<keyword evidence="2" id="KW-1133">Transmembrane helix</keyword>
<evidence type="ECO:0000313" key="4">
    <source>
        <dbReference type="EMBL" id="SDT85539.1"/>
    </source>
</evidence>
<dbReference type="Proteomes" id="UP000198976">
    <property type="component" value="Chromosome I"/>
</dbReference>
<protein>
    <submittedName>
        <fullName evidence="4">Protein phosphatase</fullName>
    </submittedName>
</protein>
<dbReference type="EMBL" id="LT629792">
    <property type="protein sequence ID" value="SDT85539.1"/>
    <property type="molecule type" value="Genomic_DNA"/>
</dbReference>
<dbReference type="InterPro" id="IPR036457">
    <property type="entry name" value="PPM-type-like_dom_sf"/>
</dbReference>
<evidence type="ECO:0000313" key="5">
    <source>
        <dbReference type="Proteomes" id="UP000198976"/>
    </source>
</evidence>